<dbReference type="AlphaFoldDB" id="A0A286GND3"/>
<dbReference type="Proteomes" id="UP000219621">
    <property type="component" value="Unassembled WGS sequence"/>
</dbReference>
<evidence type="ECO:0000313" key="2">
    <source>
        <dbReference type="EMBL" id="SOD97053.1"/>
    </source>
</evidence>
<keyword evidence="1" id="KW-0812">Transmembrane</keyword>
<name>A0A286GND3_9PROT</name>
<evidence type="ECO:0000313" key="3">
    <source>
        <dbReference type="Proteomes" id="UP000219621"/>
    </source>
</evidence>
<dbReference type="EMBL" id="OCNJ01000006">
    <property type="protein sequence ID" value="SOD97053.1"/>
    <property type="molecule type" value="Genomic_DNA"/>
</dbReference>
<keyword evidence="3" id="KW-1185">Reference proteome</keyword>
<keyword evidence="1" id="KW-0472">Membrane</keyword>
<keyword evidence="1" id="KW-1133">Transmembrane helix</keyword>
<organism evidence="2 3">
    <name type="scientific">Caenispirillum bisanense</name>
    <dbReference type="NCBI Taxonomy" id="414052"/>
    <lineage>
        <taxon>Bacteria</taxon>
        <taxon>Pseudomonadati</taxon>
        <taxon>Pseudomonadota</taxon>
        <taxon>Alphaproteobacteria</taxon>
        <taxon>Rhodospirillales</taxon>
        <taxon>Novispirillaceae</taxon>
        <taxon>Caenispirillum</taxon>
    </lineage>
</organism>
<feature type="transmembrane region" description="Helical" evidence="1">
    <location>
        <begin position="20"/>
        <end position="40"/>
    </location>
</feature>
<sequence length="109" mass="11513">MVLEEPIPVGAPKVSYLSQGANVGVVAGVAGALGIPVLWVHPLSWKRTMCVTSRDATANGFADLKSFSRHVASGLFPSHATHFARVRDHDRAEAALLAVWGMLHGATTV</sequence>
<protein>
    <submittedName>
        <fullName evidence="2">Uncharacterized protein</fullName>
    </submittedName>
</protein>
<proteinExistence type="predicted"/>
<reference evidence="2 3" key="1">
    <citation type="submission" date="2017-09" db="EMBL/GenBank/DDBJ databases">
        <authorList>
            <person name="Ehlers B."/>
            <person name="Leendertz F.H."/>
        </authorList>
    </citation>
    <scope>NUCLEOTIDE SEQUENCE [LARGE SCALE GENOMIC DNA]</scope>
    <source>
        <strain evidence="2 3">USBA 140</strain>
    </source>
</reference>
<evidence type="ECO:0000256" key="1">
    <source>
        <dbReference type="SAM" id="Phobius"/>
    </source>
</evidence>
<accession>A0A286GND3</accession>
<gene>
    <name evidence="2" type="ORF">SAMN05421508_106226</name>
</gene>